<dbReference type="EMBL" id="CP002583">
    <property type="protein sequence ID" value="ADZ93191.1"/>
    <property type="molecule type" value="Genomic_DNA"/>
</dbReference>
<dbReference type="AlphaFoldDB" id="F2JZA6"/>
<reference evidence="2 3" key="1">
    <citation type="journal article" date="2012" name="Stand. Genomic Sci.">
        <title>Complete genome sequence of the melanogenic marine bacterium Marinomonas mediterranea type strain (MMB-1(T)).</title>
        <authorList>
            <person name="Lucas-Elio P."/>
            <person name="Goodwin L."/>
            <person name="Woyke T."/>
            <person name="Pitluck S."/>
            <person name="Nolan M."/>
            <person name="Kyrpides N.C."/>
            <person name="Detter J.C."/>
            <person name="Copeland A."/>
            <person name="Teshima H."/>
            <person name="Bruce D."/>
            <person name="Detter C."/>
            <person name="Tapia R."/>
            <person name="Han S."/>
            <person name="Land M.L."/>
            <person name="Ivanova N."/>
            <person name="Mikhailova N."/>
            <person name="Johnston A.W."/>
            <person name="Sanchez-Amat A."/>
        </authorList>
    </citation>
    <scope>NUCLEOTIDE SEQUENCE [LARGE SCALE GENOMIC DNA]</scope>
    <source>
        <strain evidence="3">ATCC 700492 / JCM 21426 / NBRC 103028 / MMB-1</strain>
    </source>
</reference>
<dbReference type="STRING" id="717774.Marme_3983"/>
<dbReference type="RefSeq" id="WP_013663093.1">
    <property type="nucleotide sequence ID" value="NC_015276.1"/>
</dbReference>
<accession>F2JZA6</accession>
<dbReference type="InterPro" id="IPR047525">
    <property type="entry name" value="TfoX-like"/>
</dbReference>
<dbReference type="Gene3D" id="1.10.150.20">
    <property type="entry name" value="5' to 3' exonuclease, C-terminal subdomain"/>
    <property type="match status" value="1"/>
</dbReference>
<dbReference type="KEGG" id="mme:Marme_3983"/>
<evidence type="ECO:0000313" key="2">
    <source>
        <dbReference type="EMBL" id="ADZ93191.1"/>
    </source>
</evidence>
<dbReference type="InterPro" id="IPR007077">
    <property type="entry name" value="TfoX_C"/>
</dbReference>
<organism evidence="2 3">
    <name type="scientific">Marinomonas mediterranea (strain ATCC 700492 / JCM 21426 / NBRC 103028 / MMB-1)</name>
    <dbReference type="NCBI Taxonomy" id="717774"/>
    <lineage>
        <taxon>Bacteria</taxon>
        <taxon>Pseudomonadati</taxon>
        <taxon>Pseudomonadota</taxon>
        <taxon>Gammaproteobacteria</taxon>
        <taxon>Oceanospirillales</taxon>
        <taxon>Oceanospirillaceae</taxon>
        <taxon>Marinomonas</taxon>
    </lineage>
</organism>
<keyword evidence="3" id="KW-1185">Reference proteome</keyword>
<dbReference type="PANTHER" id="PTHR36121">
    <property type="entry name" value="PROTEIN SXY"/>
    <property type="match status" value="1"/>
</dbReference>
<dbReference type="Pfam" id="PF04994">
    <property type="entry name" value="TfoX_C"/>
    <property type="match status" value="1"/>
</dbReference>
<name>F2JZA6_MARM1</name>
<dbReference type="PATRIC" id="fig|717774.3.peg.4109"/>
<gene>
    <name evidence="2" type="ordered locus">Marme_3983</name>
</gene>
<dbReference type="HOGENOM" id="CLU_163277_1_0_6"/>
<proteinExistence type="predicted"/>
<evidence type="ECO:0000259" key="1">
    <source>
        <dbReference type="Pfam" id="PF04994"/>
    </source>
</evidence>
<protein>
    <submittedName>
        <fullName evidence="2">TfoX domain-containing protein</fullName>
    </submittedName>
</protein>
<dbReference type="PANTHER" id="PTHR36121:SF1">
    <property type="entry name" value="PROTEIN SXY"/>
    <property type="match status" value="1"/>
</dbReference>
<sequence>MLKHDNEVTHIRQLMNLGVKSEKALYEINIRTVDAFKSADVFDLYRQFGASGLEMNLNMLYAMIGAQENVHWQRIKVERKTEILLRLDDMGIAR</sequence>
<feature type="domain" description="TfoX C-terminal" evidence="1">
    <location>
        <begin position="10"/>
        <end position="84"/>
    </location>
</feature>
<evidence type="ECO:0000313" key="3">
    <source>
        <dbReference type="Proteomes" id="UP000001062"/>
    </source>
</evidence>
<dbReference type="Proteomes" id="UP000001062">
    <property type="component" value="Chromosome"/>
</dbReference>